<evidence type="ECO:0000313" key="5">
    <source>
        <dbReference type="RefSeq" id="XP_020670296.2"/>
    </source>
</evidence>
<feature type="region of interest" description="Disordered" evidence="2">
    <location>
        <begin position="1"/>
        <end position="26"/>
    </location>
</feature>
<dbReference type="AlphaFoldDB" id="A0A6J0VBS4"/>
<dbReference type="PANTHER" id="PTHR45935">
    <property type="entry name" value="PROTEIN ZBED8-RELATED"/>
    <property type="match status" value="1"/>
</dbReference>
<accession>A0A6J0VBS4</accession>
<keyword evidence="4" id="KW-1185">Reference proteome</keyword>
<organism evidence="4 5">
    <name type="scientific">Pogona vitticeps</name>
    <name type="common">central bearded dragon</name>
    <dbReference type="NCBI Taxonomy" id="103695"/>
    <lineage>
        <taxon>Eukaryota</taxon>
        <taxon>Metazoa</taxon>
        <taxon>Chordata</taxon>
        <taxon>Craniata</taxon>
        <taxon>Vertebrata</taxon>
        <taxon>Euteleostomi</taxon>
        <taxon>Lepidosauria</taxon>
        <taxon>Squamata</taxon>
        <taxon>Bifurcata</taxon>
        <taxon>Unidentata</taxon>
        <taxon>Episquamata</taxon>
        <taxon>Toxicofera</taxon>
        <taxon>Iguania</taxon>
        <taxon>Acrodonta</taxon>
        <taxon>Agamidae</taxon>
        <taxon>Amphibolurinae</taxon>
        <taxon>Pogona</taxon>
    </lineage>
</organism>
<dbReference type="Proteomes" id="UP001652642">
    <property type="component" value="Chromosome 2"/>
</dbReference>
<dbReference type="InParanoid" id="A0A6J0VBS4"/>
<dbReference type="OrthoDB" id="9635006at2759"/>
<dbReference type="SMART" id="SM00431">
    <property type="entry name" value="SCAN"/>
    <property type="match status" value="1"/>
</dbReference>
<dbReference type="Gene3D" id="1.10.4020.10">
    <property type="entry name" value="DNA breaking-rejoining enzymes"/>
    <property type="match status" value="1"/>
</dbReference>
<sequence>MRVQDPPGGEGQKEPGIPHQTGKDGKTVEKTAQKMLAVTIPTLDTQRQRFRNVRYQEAEGPREVCARLHGSCCRWLQPEKRTKAEMLDLVVLEQFLVVLPPAMGSWVRECRAESTCQAVALAEGFLLSQAEEEDKERVAEKQVRKVTSPDRVRSKDVSCWHFRESENMTGGILFPQWQRKVWVSL</sequence>
<dbReference type="SUPFAM" id="SSF47353">
    <property type="entry name" value="Retrovirus capsid dimerization domain-like"/>
    <property type="match status" value="1"/>
</dbReference>
<keyword evidence="1" id="KW-0539">Nucleus</keyword>
<dbReference type="Pfam" id="PF02023">
    <property type="entry name" value="SCAN"/>
    <property type="match status" value="1"/>
</dbReference>
<dbReference type="KEGG" id="pvt:110090809"/>
<evidence type="ECO:0000313" key="4">
    <source>
        <dbReference type="Proteomes" id="UP001652642"/>
    </source>
</evidence>
<evidence type="ECO:0000259" key="3">
    <source>
        <dbReference type="PROSITE" id="PS50804"/>
    </source>
</evidence>
<dbReference type="PANTHER" id="PTHR45935:SF15">
    <property type="entry name" value="SCAN BOX DOMAIN-CONTAINING PROTEIN"/>
    <property type="match status" value="1"/>
</dbReference>
<dbReference type="InterPro" id="IPR038269">
    <property type="entry name" value="SCAN_sf"/>
</dbReference>
<reference evidence="5" key="2">
    <citation type="submission" date="2025-08" db="UniProtKB">
        <authorList>
            <consortium name="RefSeq"/>
        </authorList>
    </citation>
    <scope>IDENTIFICATION</scope>
</reference>
<dbReference type="CDD" id="cd07936">
    <property type="entry name" value="SCAN"/>
    <property type="match status" value="1"/>
</dbReference>
<dbReference type="RefSeq" id="XP_020670296.2">
    <property type="nucleotide sequence ID" value="XM_020814637.2"/>
</dbReference>
<proteinExistence type="predicted"/>
<dbReference type="InterPro" id="IPR003309">
    <property type="entry name" value="SCAN_dom"/>
</dbReference>
<gene>
    <name evidence="5" type="primary">LOC110090809</name>
</gene>
<evidence type="ECO:0000256" key="1">
    <source>
        <dbReference type="ARBA" id="ARBA00023242"/>
    </source>
</evidence>
<dbReference type="InterPro" id="IPR050916">
    <property type="entry name" value="SCAN-C2H2_zinc_finger"/>
</dbReference>
<reference evidence="4" key="1">
    <citation type="submission" date="2025-05" db="UniProtKB">
        <authorList>
            <consortium name="RefSeq"/>
        </authorList>
    </citation>
    <scope>NUCLEOTIDE SEQUENCE [LARGE SCALE GENOMIC DNA]</scope>
</reference>
<name>A0A6J0VBS4_9SAUR</name>
<protein>
    <submittedName>
        <fullName evidence="5">Zinc finger protein with KRAB and SCAN domains 5-like</fullName>
    </submittedName>
</protein>
<feature type="domain" description="SCAN box" evidence="3">
    <location>
        <begin position="47"/>
        <end position="125"/>
    </location>
</feature>
<dbReference type="GeneID" id="110090809"/>
<dbReference type="PROSITE" id="PS50804">
    <property type="entry name" value="SCAN_BOX"/>
    <property type="match status" value="1"/>
</dbReference>
<evidence type="ECO:0000256" key="2">
    <source>
        <dbReference type="SAM" id="MobiDB-lite"/>
    </source>
</evidence>